<dbReference type="Proteomes" id="UP001230188">
    <property type="component" value="Unassembled WGS sequence"/>
</dbReference>
<keyword evidence="4 6" id="KW-0505">Motor protein</keyword>
<dbReference type="SUPFAM" id="SSF52540">
    <property type="entry name" value="P-loop containing nucleoside triphosphate hydrolases"/>
    <property type="match status" value="1"/>
</dbReference>
<dbReference type="PANTHER" id="PTHR13140:SF706">
    <property type="entry name" value="DILUTE CLASS UNCONVENTIONAL MYOSIN, ISOFORM C"/>
    <property type="match status" value="1"/>
</dbReference>
<feature type="region of interest" description="Disordered" evidence="7">
    <location>
        <begin position="446"/>
        <end position="472"/>
    </location>
</feature>
<dbReference type="PROSITE" id="PS51456">
    <property type="entry name" value="MYOSIN_MOTOR"/>
    <property type="match status" value="1"/>
</dbReference>
<dbReference type="GO" id="GO:0051015">
    <property type="term" value="F:actin filament binding"/>
    <property type="evidence" value="ECO:0007669"/>
    <property type="project" value="TreeGrafter"/>
</dbReference>
<dbReference type="CDD" id="cd00124">
    <property type="entry name" value="MYSc"/>
    <property type="match status" value="1"/>
</dbReference>
<evidence type="ECO:0000256" key="1">
    <source>
        <dbReference type="ARBA" id="ARBA00022741"/>
    </source>
</evidence>
<dbReference type="GO" id="GO:0016020">
    <property type="term" value="C:membrane"/>
    <property type="evidence" value="ECO:0007669"/>
    <property type="project" value="TreeGrafter"/>
</dbReference>
<evidence type="ECO:0000256" key="4">
    <source>
        <dbReference type="ARBA" id="ARBA00023175"/>
    </source>
</evidence>
<dbReference type="InterPro" id="IPR027417">
    <property type="entry name" value="P-loop_NTPase"/>
</dbReference>
<dbReference type="Pfam" id="PF00063">
    <property type="entry name" value="Myosin_head"/>
    <property type="match status" value="1"/>
</dbReference>
<reference evidence="9" key="1">
    <citation type="submission" date="2023-01" db="EMBL/GenBank/DDBJ databases">
        <title>Metagenome sequencing of chrysophaentin producing Chrysophaeum taylorii.</title>
        <authorList>
            <person name="Davison J."/>
            <person name="Bewley C."/>
        </authorList>
    </citation>
    <scope>NUCLEOTIDE SEQUENCE</scope>
    <source>
        <strain evidence="9">NIES-1699</strain>
    </source>
</reference>
<keyword evidence="5 6" id="KW-0009">Actin-binding</keyword>
<evidence type="ECO:0000313" key="10">
    <source>
        <dbReference type="Proteomes" id="UP001230188"/>
    </source>
</evidence>
<dbReference type="InterPro" id="IPR001609">
    <property type="entry name" value="Myosin_head_motor_dom-like"/>
</dbReference>
<evidence type="ECO:0000256" key="2">
    <source>
        <dbReference type="ARBA" id="ARBA00022840"/>
    </source>
</evidence>
<evidence type="ECO:0000256" key="6">
    <source>
        <dbReference type="PROSITE-ProRule" id="PRU00782"/>
    </source>
</evidence>
<evidence type="ECO:0000259" key="8">
    <source>
        <dbReference type="PROSITE" id="PS51456"/>
    </source>
</evidence>
<dbReference type="Gene3D" id="1.20.5.4820">
    <property type="match status" value="1"/>
</dbReference>
<gene>
    <name evidence="9" type="ORF">CTAYLR_007256</name>
</gene>
<dbReference type="Gene3D" id="1.20.120.720">
    <property type="entry name" value="Myosin VI head, motor domain, U50 subdomain"/>
    <property type="match status" value="1"/>
</dbReference>
<keyword evidence="10" id="KW-1185">Reference proteome</keyword>
<evidence type="ECO:0000256" key="5">
    <source>
        <dbReference type="ARBA" id="ARBA00023203"/>
    </source>
</evidence>
<feature type="region of interest" description="Actin-binding" evidence="6">
    <location>
        <begin position="674"/>
        <end position="696"/>
    </location>
</feature>
<dbReference type="SMART" id="SM00242">
    <property type="entry name" value="MYSc"/>
    <property type="match status" value="1"/>
</dbReference>
<dbReference type="GO" id="GO:0005737">
    <property type="term" value="C:cytoplasm"/>
    <property type="evidence" value="ECO:0007669"/>
    <property type="project" value="TreeGrafter"/>
</dbReference>
<evidence type="ECO:0000256" key="3">
    <source>
        <dbReference type="ARBA" id="ARBA00023123"/>
    </source>
</evidence>
<name>A0AAD7UBP4_9STRA</name>
<dbReference type="GO" id="GO:0007015">
    <property type="term" value="P:actin filament organization"/>
    <property type="evidence" value="ECO:0007669"/>
    <property type="project" value="TreeGrafter"/>
</dbReference>
<comment type="similarity">
    <text evidence="6">Belongs to the TRAFAC class myosin-kinesin ATPase superfamily. Myosin family.</text>
</comment>
<dbReference type="GO" id="GO:0000146">
    <property type="term" value="F:microfilament motor activity"/>
    <property type="evidence" value="ECO:0007669"/>
    <property type="project" value="TreeGrafter"/>
</dbReference>
<sequence length="2737" mass="295246">MAGAAQLKAGDTCWVPVASSEAVYEIGRVASVEGESKLRVEVGESVVTAAGDECFVVRDIARAQSVTADLAMLAEVNPATILHVLRARFGQDEIYTAMGTVLVALNPFKQIARLYDGATLETFARRALGKEEDEAMPHVWDVAARACRFALRAAKPQSLIISGESGAGKTETAKLVLQLLAGTSKLVVGESSHAITPEMILSASPILESFGNAKTLRNNNSSRFGKYTEIKVSEVGQILGAANTNYLLEKSRVVFQSAGERNYHCYYQTLAAFEEEELRRFVGETASRVCEPWWRKGDSDVCSTFSYLAISGCSKIPGKDDGDELREVASAVAKLKFSSEETAFVFGVVAAVLHLGNIEFEATQDEETCRIAEGRAGPAASALRVDPAILSLALVSRKIGSGRRRSFATKGLTATEASDGRDALAKAIHAKLFDVLVWRVNREMDHQHHHQTNDDDDGSATTTKTTPTPTPGAREIGILDVFGFEIFKCNSFEQLCINLANEHLQNKFNRDIFETEMLLYAEEGVSCADVRYDDNGDILKCVAGIFDALDEEGRLPRGSDKGWHGKLAKTYASHPRFTLDKRRRSDRFGIRHYAGEVAYEIRDFLEKNLDRLSADLQQCLDASDDPRFQNLLGFDQEAPDEAFLTQTKAAHTTTPKSPRKSHKTSASKKFRAQLASLMGTLDATDAHYVRCIKPNAEKVRDIFTSRLVLEQLRYSGVFETVAIQRSGWPFRYSFPDFAARYGHGLRLLLDLEHGDTRAFCRAAVRALRSDFGEEQLAVGKTRIFARSKAAAALEATREGARLAAVLIFQTRSRRALASSAARALKEASRRFDATHYDDLAGLVSTCRAATAALATAATFLPLDASKAAASRLGPRLKAARVAAAKLVAAEARAAAWVANRLGEARVREAGETADADRLETAAAAKGNIREILEAVVLTKGCMVSAARTGRRRWGFLAETVLSKNTAPSSQRLRRAIVAAKKALADAEAATRASELLERGTAFKSGVDIAEGLALLVNLRSRGVVDDAFCAEVEKRARDLKDALVAELETVVAPLEKKFLRVDVTTTSDELLADPRAFFDRARAPDTWCAEALLLHINNNKNGSSNNNYQSAEAIVYSTAAKRIAEAREASRCYDFRGARAAVLKLLEAEPRVAEKAPAAGDEVGLLLRLAADDEVRADLLEALGTEPLDVDNDETPACRKDASAVRAALVRADDRRDAATLPRRALDPTAYALERGARLVVSLRDALFAKDDEAAIEAIERLESYLAQPVVSPKPPDVIVEEVAAAKASLNFERFLRDADLGLPGEKKTAYSLSEDEWEAVEARMDRASRCVDATVRKYRGVERRLEAVFAMGSLRRALRDADWDRAINECKKAELVTDLRRTEISESTLLATDASLATRLCEIILIRPLPDESEEPGNRAPLPKDCLDLYAEHARFLEEEEHDDDEVKKKLTTSIATRRLLAAAISVSRIRCALGSDDRAALDVREEEEEEEEFADTRAWPYPPRYEEALAVARREKRIARAEGAEYDARRALHSWRRSGGRFSGDVGNLAAPPPRPKGEKAAALFLEAAREAAGLASRATARAIAAAETLETLRTKAAANAWRDPVFSGPPKDFEEFLDNEDRVEASLLRREACDVVVRTEAVAAILRSGGAFVDAGGAFRRGATDPIGPFELPPHPQSETTVALVRGASALSRCRAALEAPRDWTAISEETKNLRAVAAECRAAAAKNGQKSTATALEKVASQLVLLADRAEARHLALAACRAMGEGRATGRPGRLSIDGVHCEALRGAADEAAALATFAPYVGPVVAAARDLASLRERVVVLELTSVDDEAESAAALADLRTALGRASRAADVELQSSSGGDDWEDECPSSVRAACGDELDLLSAHERDASCIFEPPLALYGGYGGGGNASGSWSAPQSDEARLVVASCALVRSSRALRAAGAWRALREGLENDVPFRLERAFDVEKKSRIPSRRRNQLAAELRELRALASDRDACETARLALADSTSRISGVVGDLDLTRCDANPLLEVQGSCGDDSFLSPATKALVAACAVLAAARDALKRSKPDALCLEDLRNAARLAGNAGCPGAESELSLVRRSVAADRAIAFLGEAISRFRVRGEPGALDFSSTRSGPANVEPLDRALDAEAALEVSPPEARDLARAATAIRRCRAAAAAAHNKDDDDDDDDDVLAAVAAAKGVPLISAEVELIEADARRRRAARDLSAALLSGRLEGRVGNVRLEAREIDRLGRAAREASRWSPGALADLGNAVFACREAAARDDWLQVDRVLRDSPLPLEKEEEAVREELALFRAEADERAVLRAVERAIGASAAATNGETTECAAAACSEALALAETLNVQTLRLRRLLELVSVLETTRRAVAGRRDAPELDVAALRRRANKLANRAPPASHLYDQGLAELRGILSAAEARRAASTLRAAISALEPRVVEWNELRRRCERAAVPLRAALARPGGAALRIAAEAALALREAVASSAGGGGDDEDLKVEAAVDAAKSVFSVPLGPDGTVGDLIAPEVLAVEQVSCDRRVCRDLPAWLARAKRGGGSRWTRADVRRLKLACDRAATWASRRGGDSQRLVDFARSLAAAKDAADSGDWPALEAALGAAKSRLPALRDDDDDRLFSTNTPTNPIAPFALVERDNEARARRDFDRATLAAKAAATVSQRCQLALVAKQAKRDRIAQQRGRALERASKASAALAAAEAKLASVRLLTNNPA</sequence>
<comment type="caution">
    <text evidence="9">The sequence shown here is derived from an EMBL/GenBank/DDBJ whole genome shotgun (WGS) entry which is preliminary data.</text>
</comment>
<dbReference type="InterPro" id="IPR036961">
    <property type="entry name" value="Kinesin_motor_dom_sf"/>
</dbReference>
<dbReference type="Gene3D" id="1.20.58.530">
    <property type="match status" value="1"/>
</dbReference>
<keyword evidence="1 6" id="KW-0547">Nucleotide-binding</keyword>
<dbReference type="PANTHER" id="PTHR13140">
    <property type="entry name" value="MYOSIN"/>
    <property type="match status" value="1"/>
</dbReference>
<dbReference type="Gene3D" id="3.40.850.10">
    <property type="entry name" value="Kinesin motor domain"/>
    <property type="match status" value="1"/>
</dbReference>
<evidence type="ECO:0000313" key="9">
    <source>
        <dbReference type="EMBL" id="KAJ8601623.1"/>
    </source>
</evidence>
<proteinExistence type="inferred from homology"/>
<feature type="domain" description="Myosin motor" evidence="8">
    <location>
        <begin position="65"/>
        <end position="798"/>
    </location>
</feature>
<dbReference type="PRINTS" id="PR00193">
    <property type="entry name" value="MYOSINHEAVY"/>
</dbReference>
<protein>
    <recommendedName>
        <fullName evidence="8">Myosin motor domain-containing protein</fullName>
    </recommendedName>
</protein>
<dbReference type="GO" id="GO:0005524">
    <property type="term" value="F:ATP binding"/>
    <property type="evidence" value="ECO:0007669"/>
    <property type="project" value="UniProtKB-UniRule"/>
</dbReference>
<accession>A0AAD7UBP4</accession>
<dbReference type="Gene3D" id="1.10.10.820">
    <property type="match status" value="1"/>
</dbReference>
<keyword evidence="2 6" id="KW-0067">ATP-binding</keyword>
<evidence type="ECO:0000256" key="7">
    <source>
        <dbReference type="SAM" id="MobiDB-lite"/>
    </source>
</evidence>
<keyword evidence="3 6" id="KW-0518">Myosin</keyword>
<organism evidence="9 10">
    <name type="scientific">Chrysophaeum taylorii</name>
    <dbReference type="NCBI Taxonomy" id="2483200"/>
    <lineage>
        <taxon>Eukaryota</taxon>
        <taxon>Sar</taxon>
        <taxon>Stramenopiles</taxon>
        <taxon>Ochrophyta</taxon>
        <taxon>Pelagophyceae</taxon>
        <taxon>Pelagomonadales</taxon>
        <taxon>Pelagomonadaceae</taxon>
        <taxon>Chrysophaeum</taxon>
    </lineage>
</organism>
<dbReference type="GO" id="GO:0016459">
    <property type="term" value="C:myosin complex"/>
    <property type="evidence" value="ECO:0007669"/>
    <property type="project" value="UniProtKB-KW"/>
</dbReference>
<feature type="binding site" evidence="6">
    <location>
        <begin position="163"/>
        <end position="170"/>
    </location>
    <ligand>
        <name>ATP</name>
        <dbReference type="ChEBI" id="CHEBI:30616"/>
    </ligand>
</feature>
<dbReference type="EMBL" id="JAQMWT010000415">
    <property type="protein sequence ID" value="KAJ8601623.1"/>
    <property type="molecule type" value="Genomic_DNA"/>
</dbReference>